<reference evidence="2" key="1">
    <citation type="journal article" date="2022" name="Mol. Ecol. Resour.">
        <title>The genomes of chicory, endive, great burdock and yacon provide insights into Asteraceae palaeo-polyploidization history and plant inulin production.</title>
        <authorList>
            <person name="Fan W."/>
            <person name="Wang S."/>
            <person name="Wang H."/>
            <person name="Wang A."/>
            <person name="Jiang F."/>
            <person name="Liu H."/>
            <person name="Zhao H."/>
            <person name="Xu D."/>
            <person name="Zhang Y."/>
        </authorList>
    </citation>
    <scope>NUCLEOTIDE SEQUENCE [LARGE SCALE GENOMIC DNA]</scope>
    <source>
        <strain evidence="2">cv. Niubang</strain>
    </source>
</reference>
<dbReference type="Proteomes" id="UP001055879">
    <property type="component" value="Linkage Group LG01"/>
</dbReference>
<comment type="caution">
    <text evidence="1">The sequence shown here is derived from an EMBL/GenBank/DDBJ whole genome shotgun (WGS) entry which is preliminary data.</text>
</comment>
<evidence type="ECO:0000313" key="1">
    <source>
        <dbReference type="EMBL" id="KAI3769948.1"/>
    </source>
</evidence>
<organism evidence="1 2">
    <name type="scientific">Arctium lappa</name>
    <name type="common">Greater burdock</name>
    <name type="synonym">Lappa major</name>
    <dbReference type="NCBI Taxonomy" id="4217"/>
    <lineage>
        <taxon>Eukaryota</taxon>
        <taxon>Viridiplantae</taxon>
        <taxon>Streptophyta</taxon>
        <taxon>Embryophyta</taxon>
        <taxon>Tracheophyta</taxon>
        <taxon>Spermatophyta</taxon>
        <taxon>Magnoliopsida</taxon>
        <taxon>eudicotyledons</taxon>
        <taxon>Gunneridae</taxon>
        <taxon>Pentapetalae</taxon>
        <taxon>asterids</taxon>
        <taxon>campanulids</taxon>
        <taxon>Asterales</taxon>
        <taxon>Asteraceae</taxon>
        <taxon>Carduoideae</taxon>
        <taxon>Cardueae</taxon>
        <taxon>Arctiinae</taxon>
        <taxon>Arctium</taxon>
    </lineage>
</organism>
<gene>
    <name evidence="1" type="ORF">L6452_01063</name>
</gene>
<accession>A0ACB9FG96</accession>
<dbReference type="EMBL" id="CM042047">
    <property type="protein sequence ID" value="KAI3769948.1"/>
    <property type="molecule type" value="Genomic_DNA"/>
</dbReference>
<proteinExistence type="predicted"/>
<keyword evidence="2" id="KW-1185">Reference proteome</keyword>
<sequence length="87" mass="9908">MSLATWKLMAVFVGVASYESVPLERYISLPQDLDDNTYRLQFTSARKLGEKATYQFEYVDIPTKVVAQKQVDISSSSCEDEDYQLEG</sequence>
<protein>
    <submittedName>
        <fullName evidence="1">Uncharacterized protein</fullName>
    </submittedName>
</protein>
<evidence type="ECO:0000313" key="2">
    <source>
        <dbReference type="Proteomes" id="UP001055879"/>
    </source>
</evidence>
<reference evidence="1 2" key="2">
    <citation type="journal article" date="2022" name="Mol. Ecol. Resour.">
        <title>The genomes of chicory, endive, great burdock and yacon provide insights into Asteraceae paleo-polyploidization history and plant inulin production.</title>
        <authorList>
            <person name="Fan W."/>
            <person name="Wang S."/>
            <person name="Wang H."/>
            <person name="Wang A."/>
            <person name="Jiang F."/>
            <person name="Liu H."/>
            <person name="Zhao H."/>
            <person name="Xu D."/>
            <person name="Zhang Y."/>
        </authorList>
    </citation>
    <scope>NUCLEOTIDE SEQUENCE [LARGE SCALE GENOMIC DNA]</scope>
    <source>
        <strain evidence="2">cv. Niubang</strain>
    </source>
</reference>
<name>A0ACB9FG96_ARCLA</name>